<feature type="non-terminal residue" evidence="2">
    <location>
        <position position="103"/>
    </location>
</feature>
<sequence length="103" mass="11321">MLTHFTCSFSSPRNAKELYNRRHAGARSVIERIFGVLQARFKILTTGCHYDLQVQADLFPALAVVHNLIRRLDPAADIEPDLVNDDASGAGEDPEPHAPPADA</sequence>
<gene>
    <name evidence="2" type="ORF">JKIAZH3_G4842</name>
</gene>
<evidence type="ECO:0000313" key="2">
    <source>
        <dbReference type="EMBL" id="CAD6902705.1"/>
    </source>
</evidence>
<dbReference type="EMBL" id="CAJHJG010000466">
    <property type="protein sequence ID" value="CAD6902705.1"/>
    <property type="molecule type" value="Genomic_DNA"/>
</dbReference>
<evidence type="ECO:0008006" key="4">
    <source>
        <dbReference type="Google" id="ProtNLM"/>
    </source>
</evidence>
<evidence type="ECO:0000256" key="1">
    <source>
        <dbReference type="SAM" id="MobiDB-lite"/>
    </source>
</evidence>
<evidence type="ECO:0000313" key="3">
    <source>
        <dbReference type="Proteomes" id="UP000836402"/>
    </source>
</evidence>
<dbReference type="Pfam" id="PF04827">
    <property type="entry name" value="Plant_tran"/>
    <property type="match status" value="1"/>
</dbReference>
<proteinExistence type="predicted"/>
<reference evidence="2" key="1">
    <citation type="submission" date="2020-10" db="EMBL/GenBank/DDBJ databases">
        <authorList>
            <person name="Sedaghatjoo S."/>
        </authorList>
    </citation>
    <scope>NUCLEOTIDE SEQUENCE</scope>
    <source>
        <strain evidence="2">AZH3</strain>
    </source>
</reference>
<organism evidence="2 3">
    <name type="scientific">Tilletia caries</name>
    <name type="common">wheat bunt fungus</name>
    <dbReference type="NCBI Taxonomy" id="13290"/>
    <lineage>
        <taxon>Eukaryota</taxon>
        <taxon>Fungi</taxon>
        <taxon>Dikarya</taxon>
        <taxon>Basidiomycota</taxon>
        <taxon>Ustilaginomycotina</taxon>
        <taxon>Exobasidiomycetes</taxon>
        <taxon>Tilletiales</taxon>
        <taxon>Tilletiaceae</taxon>
        <taxon>Tilletia</taxon>
    </lineage>
</organism>
<accession>A0ABN7INM3</accession>
<dbReference type="InterPro" id="IPR006912">
    <property type="entry name" value="Harbinger_derived_prot"/>
</dbReference>
<comment type="caution">
    <text evidence="2">The sequence shown here is derived from an EMBL/GenBank/DDBJ whole genome shotgun (WGS) entry which is preliminary data.</text>
</comment>
<dbReference type="Proteomes" id="UP000836402">
    <property type="component" value="Unassembled WGS sequence"/>
</dbReference>
<feature type="region of interest" description="Disordered" evidence="1">
    <location>
        <begin position="79"/>
        <end position="103"/>
    </location>
</feature>
<name>A0ABN7INM3_9BASI</name>
<keyword evidence="3" id="KW-1185">Reference proteome</keyword>
<protein>
    <recommendedName>
        <fullName evidence="4">DDE Tnp4 domain-containing protein</fullName>
    </recommendedName>
</protein>